<evidence type="ECO:0000313" key="2">
    <source>
        <dbReference type="EMBL" id="ACF82116.1"/>
    </source>
</evidence>
<reference evidence="2" key="1">
    <citation type="journal article" date="2009" name="PLoS Genet.">
        <title>Sequencing, mapping, and analysis of 27,455 maize full-length cDNAs.</title>
        <authorList>
            <person name="Soderlund C."/>
            <person name="Descour A."/>
            <person name="Kudrna D."/>
            <person name="Bomhoff M."/>
            <person name="Boyd L."/>
            <person name="Currie J."/>
            <person name="Angelova A."/>
            <person name="Collura K."/>
            <person name="Wissotski M."/>
            <person name="Ashley E."/>
            <person name="Morrow D."/>
            <person name="Fernandes J."/>
            <person name="Walbot V."/>
            <person name="Yu Y."/>
        </authorList>
    </citation>
    <scope>NUCLEOTIDE SEQUENCE</scope>
    <source>
        <strain evidence="2">B73</strain>
    </source>
</reference>
<dbReference type="EMBL" id="BT037111">
    <property type="protein sequence ID" value="ACF82116.1"/>
    <property type="molecule type" value="mRNA"/>
</dbReference>
<sequence length="55" mass="5781">MTFSSSGSTSEPSMTGNVQNLRAETRVSGGILGGESTCRGRATCRSFCTPESYLD</sequence>
<protein>
    <submittedName>
        <fullName evidence="2">Uncharacterized protein</fullName>
    </submittedName>
</protein>
<feature type="region of interest" description="Disordered" evidence="1">
    <location>
        <begin position="1"/>
        <end position="35"/>
    </location>
</feature>
<proteinExistence type="evidence at transcript level"/>
<name>B4FJ23_MAIZE</name>
<evidence type="ECO:0000256" key="1">
    <source>
        <dbReference type="SAM" id="MobiDB-lite"/>
    </source>
</evidence>
<organism evidence="2">
    <name type="scientific">Zea mays</name>
    <name type="common">Maize</name>
    <dbReference type="NCBI Taxonomy" id="4577"/>
    <lineage>
        <taxon>Eukaryota</taxon>
        <taxon>Viridiplantae</taxon>
        <taxon>Streptophyta</taxon>
        <taxon>Embryophyta</taxon>
        <taxon>Tracheophyta</taxon>
        <taxon>Spermatophyta</taxon>
        <taxon>Magnoliopsida</taxon>
        <taxon>Liliopsida</taxon>
        <taxon>Poales</taxon>
        <taxon>Poaceae</taxon>
        <taxon>PACMAD clade</taxon>
        <taxon>Panicoideae</taxon>
        <taxon>Andropogonodae</taxon>
        <taxon>Andropogoneae</taxon>
        <taxon>Tripsacinae</taxon>
        <taxon>Zea</taxon>
    </lineage>
</organism>
<accession>B4FJ23</accession>
<dbReference type="AlphaFoldDB" id="B4FJ23"/>
<feature type="compositionally biased region" description="Low complexity" evidence="1">
    <location>
        <begin position="1"/>
        <end position="13"/>
    </location>
</feature>